<keyword evidence="3" id="KW-1185">Reference proteome</keyword>
<feature type="region of interest" description="Disordered" evidence="1">
    <location>
        <begin position="128"/>
        <end position="158"/>
    </location>
</feature>
<sequence length="158" mass="18080">MSKKNVDDYLQEGMYGTRLPKESERKMFLGTLRERIAFVLTIGEVMSNKGLAELERQLKQHPKAKILLNGNISYQFLKEEKALADRFSIPHTTVSNQENDTEIGLVLTYAYAIDAEHIYLKDIENMEAPKETEDSKESTEKNSTPSRGIVSKLKNLFH</sequence>
<gene>
    <name evidence="2" type="ORF">NP439_05010</name>
</gene>
<organism evidence="2 3">
    <name type="scientific">Oceanobacillus jeddahense</name>
    <dbReference type="NCBI Taxonomy" id="1462527"/>
    <lineage>
        <taxon>Bacteria</taxon>
        <taxon>Bacillati</taxon>
        <taxon>Bacillota</taxon>
        <taxon>Bacilli</taxon>
        <taxon>Bacillales</taxon>
        <taxon>Bacillaceae</taxon>
        <taxon>Oceanobacillus</taxon>
    </lineage>
</organism>
<evidence type="ECO:0000313" key="3">
    <source>
        <dbReference type="Proteomes" id="UP001059773"/>
    </source>
</evidence>
<dbReference type="RefSeq" id="WP_256709050.1">
    <property type="nucleotide sequence ID" value="NZ_CP101914.1"/>
</dbReference>
<evidence type="ECO:0000256" key="1">
    <source>
        <dbReference type="SAM" id="MobiDB-lite"/>
    </source>
</evidence>
<dbReference type="EMBL" id="CP101914">
    <property type="protein sequence ID" value="UUI04052.1"/>
    <property type="molecule type" value="Genomic_DNA"/>
</dbReference>
<dbReference type="Proteomes" id="UP001059773">
    <property type="component" value="Chromosome"/>
</dbReference>
<feature type="compositionally biased region" description="Basic and acidic residues" evidence="1">
    <location>
        <begin position="128"/>
        <end position="140"/>
    </location>
</feature>
<accession>A0ABY5JUL5</accession>
<evidence type="ECO:0000313" key="2">
    <source>
        <dbReference type="EMBL" id="UUI04052.1"/>
    </source>
</evidence>
<protein>
    <submittedName>
        <fullName evidence="2">YueI family protein</fullName>
    </submittedName>
</protein>
<dbReference type="PIRSF" id="PIRSF034303">
    <property type="entry name" value="DUF1694"/>
    <property type="match status" value="1"/>
</dbReference>
<proteinExistence type="predicted"/>
<reference evidence="2" key="1">
    <citation type="submission" date="2022-07" db="EMBL/GenBank/DDBJ databases">
        <title>FELIX.</title>
        <authorList>
            <person name="Wan K.H."/>
            <person name="Park S."/>
            <person name="Lawrence Q."/>
            <person name="Eichenberger J.P."/>
            <person name="Booth B.W."/>
            <person name="Piaggio A.J."/>
            <person name="Chandler J.C."/>
            <person name="Franklin A.B."/>
            <person name="Celniker S.E."/>
        </authorList>
    </citation>
    <scope>NUCLEOTIDE SEQUENCE</scope>
    <source>
        <strain evidence="2">QA-1986 374</strain>
    </source>
</reference>
<dbReference type="Pfam" id="PF07997">
    <property type="entry name" value="DUF1694"/>
    <property type="match status" value="1"/>
</dbReference>
<dbReference type="SUPFAM" id="SSF160515">
    <property type="entry name" value="YueI-like"/>
    <property type="match status" value="1"/>
</dbReference>
<dbReference type="InterPro" id="IPR029064">
    <property type="entry name" value="Ribosomal_eL30-like_sf"/>
</dbReference>
<dbReference type="Gene3D" id="3.30.1330.30">
    <property type="match status" value="1"/>
</dbReference>
<name>A0ABY5JUL5_9BACI</name>
<dbReference type="InterPro" id="IPR012543">
    <property type="entry name" value="DUF1694"/>
</dbReference>